<dbReference type="AlphaFoldDB" id="A0AAD4EGA5"/>
<dbReference type="GeneID" id="64660583"/>
<organism evidence="1 2">
    <name type="scientific">Suillus fuscotomentosus</name>
    <dbReference type="NCBI Taxonomy" id="1912939"/>
    <lineage>
        <taxon>Eukaryota</taxon>
        <taxon>Fungi</taxon>
        <taxon>Dikarya</taxon>
        <taxon>Basidiomycota</taxon>
        <taxon>Agaricomycotina</taxon>
        <taxon>Agaricomycetes</taxon>
        <taxon>Agaricomycetidae</taxon>
        <taxon>Boletales</taxon>
        <taxon>Suillineae</taxon>
        <taxon>Suillaceae</taxon>
        <taxon>Suillus</taxon>
    </lineage>
</organism>
<name>A0AAD4EGA5_9AGAM</name>
<reference evidence="1" key="1">
    <citation type="journal article" date="2020" name="New Phytol.">
        <title>Comparative genomics reveals dynamic genome evolution in host specialist ectomycorrhizal fungi.</title>
        <authorList>
            <person name="Lofgren L.A."/>
            <person name="Nguyen N.H."/>
            <person name="Vilgalys R."/>
            <person name="Ruytinx J."/>
            <person name="Liao H.L."/>
            <person name="Branco S."/>
            <person name="Kuo A."/>
            <person name="LaButti K."/>
            <person name="Lipzen A."/>
            <person name="Andreopoulos W."/>
            <person name="Pangilinan J."/>
            <person name="Riley R."/>
            <person name="Hundley H."/>
            <person name="Na H."/>
            <person name="Barry K."/>
            <person name="Grigoriev I.V."/>
            <person name="Stajich J.E."/>
            <person name="Kennedy P.G."/>
        </authorList>
    </citation>
    <scope>NUCLEOTIDE SEQUENCE</scope>
    <source>
        <strain evidence="1">FC203</strain>
    </source>
</reference>
<proteinExistence type="predicted"/>
<dbReference type="EMBL" id="JABBWK010000007">
    <property type="protein sequence ID" value="KAG1905536.1"/>
    <property type="molecule type" value="Genomic_DNA"/>
</dbReference>
<dbReference type="Proteomes" id="UP001195769">
    <property type="component" value="Unassembled WGS sequence"/>
</dbReference>
<accession>A0AAD4EGA5</accession>
<dbReference type="RefSeq" id="XP_041231111.1">
    <property type="nucleotide sequence ID" value="XM_041366285.1"/>
</dbReference>
<gene>
    <name evidence="1" type="ORF">F5891DRAFT_1183480</name>
</gene>
<sequence length="410" mass="46048">MVVEIALEEIAVHFSKYNKIAGLCWKHSHLINPVLHTYKSAITITQKIHGSKVHLGKELMVIGVTCFREDKLYPVLAVPTCKIENAGDMEITLTHAMEQWNIPGAAASIGPVWSFATDGDAMCCAVGHKLFLKKLLSPESPLYSILNNMSGLNTMTGDAKVLILTSSTFSNMSFCTLICSAAGIVLSNSRVINSMMLSRYLVWLPAYDEASITKLLHSDDPQDIPQAIELLQAIVKFSKSQHSLLNNLFSTDVNTHTDLVSITLLSNLIESILIPFINTKLSLTEQVQSLSCYAHLAFSIFHVHHCLFMPFQLYYNTQTCVKNVIFNIAKQQLLDPYESFFLDDCRDDWLELMFGTAKDIDGMFNRHPELDPGHRRLNLGKQIKDVDHINQMMWRGDIISGHYGLLSAWK</sequence>
<protein>
    <submittedName>
        <fullName evidence="1">Uncharacterized protein</fullName>
    </submittedName>
</protein>
<evidence type="ECO:0000313" key="2">
    <source>
        <dbReference type="Proteomes" id="UP001195769"/>
    </source>
</evidence>
<evidence type="ECO:0000313" key="1">
    <source>
        <dbReference type="EMBL" id="KAG1905536.1"/>
    </source>
</evidence>
<comment type="caution">
    <text evidence="1">The sequence shown here is derived from an EMBL/GenBank/DDBJ whole genome shotgun (WGS) entry which is preliminary data.</text>
</comment>
<keyword evidence="2" id="KW-1185">Reference proteome</keyword>